<dbReference type="InterPro" id="IPR016181">
    <property type="entry name" value="Acyl_CoA_acyltransferase"/>
</dbReference>
<reference evidence="4 5" key="1">
    <citation type="submission" date="2023-06" db="EMBL/GenBank/DDBJ databases">
        <title>Sporosarcina sp. nov., isolated from Korean traditional fermented seafood 'Jeotgal'.</title>
        <authorList>
            <person name="Yang A.I."/>
            <person name="Shin N.-R."/>
        </authorList>
    </citation>
    <scope>NUCLEOTIDE SEQUENCE [LARGE SCALE GENOMIC DNA]</scope>
    <source>
        <strain evidence="4 5">KCTC43456</strain>
    </source>
</reference>
<comment type="caution">
    <text evidence="4">The sequence shown here is derived from an EMBL/GenBank/DDBJ whole genome shotgun (WGS) entry which is preliminary data.</text>
</comment>
<keyword evidence="2" id="KW-0012">Acyltransferase</keyword>
<dbReference type="SUPFAM" id="SSF55729">
    <property type="entry name" value="Acyl-CoA N-acyltransferases (Nat)"/>
    <property type="match status" value="1"/>
</dbReference>
<evidence type="ECO:0000259" key="3">
    <source>
        <dbReference type="PROSITE" id="PS51186"/>
    </source>
</evidence>
<feature type="domain" description="N-acetyltransferase" evidence="3">
    <location>
        <begin position="3"/>
        <end position="187"/>
    </location>
</feature>
<dbReference type="PANTHER" id="PTHR43420:SF47">
    <property type="entry name" value="N-ACETYLTRANSFERASE DOMAIN-CONTAINING PROTEIN"/>
    <property type="match status" value="1"/>
</dbReference>
<evidence type="ECO:0000256" key="2">
    <source>
        <dbReference type="ARBA" id="ARBA00023315"/>
    </source>
</evidence>
<dbReference type="PANTHER" id="PTHR43420">
    <property type="entry name" value="ACETYLTRANSFERASE"/>
    <property type="match status" value="1"/>
</dbReference>
<evidence type="ECO:0000313" key="5">
    <source>
        <dbReference type="Proteomes" id="UP001271648"/>
    </source>
</evidence>
<dbReference type="Pfam" id="PF00583">
    <property type="entry name" value="Acetyltransf_1"/>
    <property type="match status" value="1"/>
</dbReference>
<name>A0AAW9A5B3_9BACL</name>
<dbReference type="CDD" id="cd04301">
    <property type="entry name" value="NAT_SF"/>
    <property type="match status" value="1"/>
</dbReference>
<dbReference type="InterPro" id="IPR050680">
    <property type="entry name" value="YpeA/RimI_acetyltransf"/>
</dbReference>
<evidence type="ECO:0000313" key="4">
    <source>
        <dbReference type="EMBL" id="MDW0116197.1"/>
    </source>
</evidence>
<dbReference type="InterPro" id="IPR000182">
    <property type="entry name" value="GNAT_dom"/>
</dbReference>
<dbReference type="AlphaFoldDB" id="A0AAW9A5B3"/>
<dbReference type="RefSeq" id="WP_317940304.1">
    <property type="nucleotide sequence ID" value="NZ_JAUBDJ010000002.1"/>
</dbReference>
<dbReference type="EMBL" id="JAUBDJ010000002">
    <property type="protein sequence ID" value="MDW0116197.1"/>
    <property type="molecule type" value="Genomic_DNA"/>
</dbReference>
<sequence length="187" mass="21223">MSIQIRPAQPTDADKAVPLIIDAIGDIANRLTGATEEEIVTERLRELFMRTDNRHSYLYTYIAEINDDMVGVIVLYPGEDAPDLDRNLTNWLMEKGVPTPEIDAESLLGELYIDTVCIDPTFRGKGIGTQLFTFVEELAKRKGYTQLALNVETQKDSAIRLYKRLGYEIVSPWTIIGEPFHHMVKHI</sequence>
<accession>A0AAW9A5B3</accession>
<gene>
    <name evidence="4" type="ORF">QTL97_04575</name>
</gene>
<keyword evidence="1" id="KW-0808">Transferase</keyword>
<keyword evidence="5" id="KW-1185">Reference proteome</keyword>
<organism evidence="4 5">
    <name type="scientific">Sporosarcina thermotolerans</name>
    <dbReference type="NCBI Taxonomy" id="633404"/>
    <lineage>
        <taxon>Bacteria</taxon>
        <taxon>Bacillati</taxon>
        <taxon>Bacillota</taxon>
        <taxon>Bacilli</taxon>
        <taxon>Bacillales</taxon>
        <taxon>Caryophanaceae</taxon>
        <taxon>Sporosarcina</taxon>
    </lineage>
</organism>
<evidence type="ECO:0000256" key="1">
    <source>
        <dbReference type="ARBA" id="ARBA00022679"/>
    </source>
</evidence>
<proteinExistence type="predicted"/>
<dbReference type="Proteomes" id="UP001271648">
    <property type="component" value="Unassembled WGS sequence"/>
</dbReference>
<dbReference type="PROSITE" id="PS51186">
    <property type="entry name" value="GNAT"/>
    <property type="match status" value="1"/>
</dbReference>
<dbReference type="Gene3D" id="3.40.630.30">
    <property type="match status" value="1"/>
</dbReference>
<protein>
    <submittedName>
        <fullName evidence="4">GNAT family N-acetyltransferase</fullName>
    </submittedName>
</protein>
<dbReference type="GO" id="GO:0016747">
    <property type="term" value="F:acyltransferase activity, transferring groups other than amino-acyl groups"/>
    <property type="evidence" value="ECO:0007669"/>
    <property type="project" value="InterPro"/>
</dbReference>